<protein>
    <submittedName>
        <fullName evidence="2">Phosphopantetheine-binding protein</fullName>
    </submittedName>
</protein>
<name>A0ABV6N6U4_9PSEU</name>
<dbReference type="Gene3D" id="1.10.1200.10">
    <property type="entry name" value="ACP-like"/>
    <property type="match status" value="1"/>
</dbReference>
<sequence>MQLTRDVVCADIAEQLYMEPEEVAASGDLFGEGLDSVGLLTLVERWRELGAEVAFVDLAERPTLDAWWQVLSGG</sequence>
<dbReference type="EMBL" id="JBHLUD010000015">
    <property type="protein sequence ID" value="MFC0548313.1"/>
    <property type="molecule type" value="Genomic_DNA"/>
</dbReference>
<evidence type="ECO:0000313" key="2">
    <source>
        <dbReference type="EMBL" id="MFC0548313.1"/>
    </source>
</evidence>
<evidence type="ECO:0000313" key="3">
    <source>
        <dbReference type="Proteomes" id="UP001589810"/>
    </source>
</evidence>
<dbReference type="PROSITE" id="PS50075">
    <property type="entry name" value="CARRIER"/>
    <property type="match status" value="1"/>
</dbReference>
<evidence type="ECO:0000259" key="1">
    <source>
        <dbReference type="PROSITE" id="PS50075"/>
    </source>
</evidence>
<dbReference type="InterPro" id="IPR009081">
    <property type="entry name" value="PP-bd_ACP"/>
</dbReference>
<dbReference type="Pfam" id="PF00550">
    <property type="entry name" value="PP-binding"/>
    <property type="match status" value="1"/>
</dbReference>
<proteinExistence type="predicted"/>
<dbReference type="InterPro" id="IPR036736">
    <property type="entry name" value="ACP-like_sf"/>
</dbReference>
<accession>A0ABV6N6U4</accession>
<dbReference type="SUPFAM" id="SSF47336">
    <property type="entry name" value="ACP-like"/>
    <property type="match status" value="1"/>
</dbReference>
<dbReference type="Proteomes" id="UP001589810">
    <property type="component" value="Unassembled WGS sequence"/>
</dbReference>
<organism evidence="2 3">
    <name type="scientific">Kutzneria chonburiensis</name>
    <dbReference type="NCBI Taxonomy" id="1483604"/>
    <lineage>
        <taxon>Bacteria</taxon>
        <taxon>Bacillati</taxon>
        <taxon>Actinomycetota</taxon>
        <taxon>Actinomycetes</taxon>
        <taxon>Pseudonocardiales</taxon>
        <taxon>Pseudonocardiaceae</taxon>
        <taxon>Kutzneria</taxon>
    </lineage>
</organism>
<comment type="caution">
    <text evidence="2">The sequence shown here is derived from an EMBL/GenBank/DDBJ whole genome shotgun (WGS) entry which is preliminary data.</text>
</comment>
<keyword evidence="3" id="KW-1185">Reference proteome</keyword>
<gene>
    <name evidence="2" type="ORF">ACFFH7_42865</name>
</gene>
<reference evidence="2 3" key="1">
    <citation type="submission" date="2024-09" db="EMBL/GenBank/DDBJ databases">
        <authorList>
            <person name="Sun Q."/>
            <person name="Mori K."/>
        </authorList>
    </citation>
    <scope>NUCLEOTIDE SEQUENCE [LARGE SCALE GENOMIC DNA]</scope>
    <source>
        <strain evidence="2 3">TBRC 1432</strain>
    </source>
</reference>
<dbReference type="RefSeq" id="WP_273937843.1">
    <property type="nucleotide sequence ID" value="NZ_CP097263.1"/>
</dbReference>
<feature type="domain" description="Carrier" evidence="1">
    <location>
        <begin position="2"/>
        <end position="74"/>
    </location>
</feature>